<evidence type="ECO:0000313" key="2">
    <source>
        <dbReference type="Proteomes" id="UP000642094"/>
    </source>
</evidence>
<keyword evidence="2" id="KW-1185">Reference proteome</keyword>
<dbReference type="RefSeq" id="WP_190401500.1">
    <property type="nucleotide sequence ID" value="NZ_JACJQB010000001.1"/>
</dbReference>
<evidence type="ECO:0000313" key="1">
    <source>
        <dbReference type="EMBL" id="MBD2186610.1"/>
    </source>
</evidence>
<sequence>MDVIKAITLSLGNLDHPIISKYQFGLTVNKIYRSKVYDNKPVNLQKDFAEKADISKYLNLLIDEGVLFPHKTLPKIFTLLGRSNGDPDDIACTVDPFCYISHLSAMSYHGLTDRIPKKLFISSPPNNTWRSLAKEKMQKDLGDDFESYYEHGLPRLVRPNMNKIDKTEIHCLSSKHLGSYKNVRGRSLRVATIGRTFLDMLRNPELCGGINHVLDVFDEYGEKYVRLITDDIDKHGEPIDKVRAGYILNERLGINSEIINGWSSFTQRGGSRKLDPSSEYSPEWSDKWKISLNVFRNSA</sequence>
<dbReference type="EMBL" id="JACJQB010000001">
    <property type="protein sequence ID" value="MBD2186610.1"/>
    <property type="molecule type" value="Genomic_DNA"/>
</dbReference>
<dbReference type="Proteomes" id="UP000642094">
    <property type="component" value="Unassembled WGS sequence"/>
</dbReference>
<accession>A0ABR7ZS59</accession>
<organism evidence="1 2">
    <name type="scientific">Pseudanabaena mucicola FACHB-723</name>
    <dbReference type="NCBI Taxonomy" id="2692860"/>
    <lineage>
        <taxon>Bacteria</taxon>
        <taxon>Bacillati</taxon>
        <taxon>Cyanobacteriota</taxon>
        <taxon>Cyanophyceae</taxon>
        <taxon>Pseudanabaenales</taxon>
        <taxon>Pseudanabaenaceae</taxon>
        <taxon>Pseudanabaena</taxon>
    </lineage>
</organism>
<gene>
    <name evidence="1" type="ORF">H6F41_00455</name>
</gene>
<comment type="caution">
    <text evidence="1">The sequence shown here is derived from an EMBL/GenBank/DDBJ whole genome shotgun (WGS) entry which is preliminary data.</text>
</comment>
<proteinExistence type="predicted"/>
<name>A0ABR7ZS59_9CYAN</name>
<reference evidence="1 2" key="1">
    <citation type="journal article" date="2020" name="ISME J.">
        <title>Comparative genomics reveals insights into cyanobacterial evolution and habitat adaptation.</title>
        <authorList>
            <person name="Chen M.Y."/>
            <person name="Teng W.K."/>
            <person name="Zhao L."/>
            <person name="Hu C.X."/>
            <person name="Zhou Y.K."/>
            <person name="Han B.P."/>
            <person name="Song L.R."/>
            <person name="Shu W.S."/>
        </authorList>
    </citation>
    <scope>NUCLEOTIDE SEQUENCE [LARGE SCALE GENOMIC DNA]</scope>
    <source>
        <strain evidence="1 2">FACHB-723</strain>
    </source>
</reference>
<protein>
    <submittedName>
        <fullName evidence="1">Uncharacterized protein</fullName>
    </submittedName>
</protein>